<keyword evidence="2" id="KW-1133">Transmembrane helix</keyword>
<evidence type="ECO:0000256" key="1">
    <source>
        <dbReference type="SAM" id="MobiDB-lite"/>
    </source>
</evidence>
<comment type="caution">
    <text evidence="3">The sequence shown here is derived from an EMBL/GenBank/DDBJ whole genome shotgun (WGS) entry which is preliminary data.</text>
</comment>
<feature type="region of interest" description="Disordered" evidence="1">
    <location>
        <begin position="379"/>
        <end position="431"/>
    </location>
</feature>
<feature type="transmembrane region" description="Helical" evidence="2">
    <location>
        <begin position="94"/>
        <end position="109"/>
    </location>
</feature>
<feature type="transmembrane region" description="Helical" evidence="2">
    <location>
        <begin position="121"/>
        <end position="140"/>
    </location>
</feature>
<gene>
    <name evidence="3" type="ORF">GCM10010529_23610</name>
</gene>
<feature type="transmembrane region" description="Helical" evidence="2">
    <location>
        <begin position="175"/>
        <end position="201"/>
    </location>
</feature>
<feature type="transmembrane region" description="Helical" evidence="2">
    <location>
        <begin position="213"/>
        <end position="233"/>
    </location>
</feature>
<keyword evidence="2" id="KW-0812">Transmembrane</keyword>
<dbReference type="RefSeq" id="WP_344680981.1">
    <property type="nucleotide sequence ID" value="NZ_BAAAVT010000015.1"/>
</dbReference>
<evidence type="ECO:0000256" key="2">
    <source>
        <dbReference type="SAM" id="Phobius"/>
    </source>
</evidence>
<evidence type="ECO:0000313" key="4">
    <source>
        <dbReference type="Proteomes" id="UP001500236"/>
    </source>
</evidence>
<reference evidence="4" key="1">
    <citation type="journal article" date="2019" name="Int. J. Syst. Evol. Microbiol.">
        <title>The Global Catalogue of Microorganisms (GCM) 10K type strain sequencing project: providing services to taxonomists for standard genome sequencing and annotation.</title>
        <authorList>
            <consortium name="The Broad Institute Genomics Platform"/>
            <consortium name="The Broad Institute Genome Sequencing Center for Infectious Disease"/>
            <person name="Wu L."/>
            <person name="Ma J."/>
        </authorList>
    </citation>
    <scope>NUCLEOTIDE SEQUENCE [LARGE SCALE GENOMIC DNA]</scope>
    <source>
        <strain evidence="4">JCM 14309</strain>
    </source>
</reference>
<dbReference type="EMBL" id="BAAAVT010000015">
    <property type="protein sequence ID" value="GAA3070561.1"/>
    <property type="molecule type" value="Genomic_DNA"/>
</dbReference>
<keyword evidence="2" id="KW-0472">Membrane</keyword>
<feature type="transmembrane region" description="Helical" evidence="2">
    <location>
        <begin position="337"/>
        <end position="357"/>
    </location>
</feature>
<proteinExistence type="predicted"/>
<protein>
    <recommendedName>
        <fullName evidence="5">O-antigen ligase domain-containing protein</fullName>
    </recommendedName>
</protein>
<name>A0ABP6M148_9MICC</name>
<feature type="transmembrane region" description="Helical" evidence="2">
    <location>
        <begin position="12"/>
        <end position="32"/>
    </location>
</feature>
<evidence type="ECO:0008006" key="5">
    <source>
        <dbReference type="Google" id="ProtNLM"/>
    </source>
</evidence>
<feature type="transmembrane region" description="Helical" evidence="2">
    <location>
        <begin position="310"/>
        <end position="330"/>
    </location>
</feature>
<dbReference type="Proteomes" id="UP001500236">
    <property type="component" value="Unassembled WGS sequence"/>
</dbReference>
<accession>A0ABP6M148</accession>
<feature type="transmembrane region" description="Helical" evidence="2">
    <location>
        <begin position="38"/>
        <end position="57"/>
    </location>
</feature>
<keyword evidence="4" id="KW-1185">Reference proteome</keyword>
<evidence type="ECO:0000313" key="3">
    <source>
        <dbReference type="EMBL" id="GAA3070561.1"/>
    </source>
</evidence>
<organism evidence="3 4">
    <name type="scientific">Nesterenkonia aethiopica</name>
    <dbReference type="NCBI Taxonomy" id="269144"/>
    <lineage>
        <taxon>Bacteria</taxon>
        <taxon>Bacillati</taxon>
        <taxon>Actinomycetota</taxon>
        <taxon>Actinomycetes</taxon>
        <taxon>Micrococcales</taxon>
        <taxon>Micrococcaceae</taxon>
        <taxon>Nesterenkonia</taxon>
    </lineage>
</organism>
<sequence length="431" mass="47163">MTRRPAGPLPPGLQRVLSVGLVLCAIISVLFVGRFSPLPMTMLLDAWIIVFIGAVLLRGRIVTLLPLSLVAIYAYTRIMGVWATDVPWDDFFQAYRWLLYLVAMGVAVGQRWTRRGALTTLTWWLVSLATVKAALTWVLHGPGERPGLFLENNFELALFSGLTAVVHRGSPRSRLWLLLLLGVLTVLSGSRSGAVAYVLCFRYAMLSTQTRDVFLRMVALAVPMVVAVIPLVIFHERAAESEVIDRVRFFDVFLRETQDWEPVNWLVGTLPMTPMSPATCEELAYYEALFSSAGDGTCYSVILHAFALRVVFDAGVLGVVLILALPWIFLRRAGVSALLAATLMAIAVTNSVSVSGFNNPYVVLPFLLAILTSSRAPEGVSAGESEGEPTGTKPWGSAQHPHSTTAGARLAPPRAACADGTDEDPRRRREW</sequence>
<feature type="transmembrane region" description="Helical" evidence="2">
    <location>
        <begin position="64"/>
        <end position="82"/>
    </location>
</feature>